<comment type="caution">
    <text evidence="2">The sequence shown here is derived from an EMBL/GenBank/DDBJ whole genome shotgun (WGS) entry which is preliminary data.</text>
</comment>
<keyword evidence="3" id="KW-1185">Reference proteome</keyword>
<dbReference type="GO" id="GO:0008703">
    <property type="term" value="F:5-amino-6-(5-phosphoribosylamino)uracil reductase activity"/>
    <property type="evidence" value="ECO:0007669"/>
    <property type="project" value="InterPro"/>
</dbReference>
<feature type="domain" description="Bacterial bifunctional deaminase-reductase C-terminal" evidence="1">
    <location>
        <begin position="12"/>
        <end position="183"/>
    </location>
</feature>
<gene>
    <name evidence="2" type="ORF">GFB56_05180</name>
</gene>
<dbReference type="Proteomes" id="UP000744980">
    <property type="component" value="Unassembled WGS sequence"/>
</dbReference>
<evidence type="ECO:0000313" key="3">
    <source>
        <dbReference type="Proteomes" id="UP000744980"/>
    </source>
</evidence>
<dbReference type="InterPro" id="IPR002734">
    <property type="entry name" value="RibDG_C"/>
</dbReference>
<organism evidence="2 3">
    <name type="scientific">Ensifer canadensis</name>
    <dbReference type="NCBI Taxonomy" id="555315"/>
    <lineage>
        <taxon>Bacteria</taxon>
        <taxon>Pseudomonadati</taxon>
        <taxon>Pseudomonadota</taxon>
        <taxon>Alphaproteobacteria</taxon>
        <taxon>Hyphomicrobiales</taxon>
        <taxon>Rhizobiaceae</taxon>
        <taxon>Sinorhizobium/Ensifer group</taxon>
        <taxon>Ensifer</taxon>
    </lineage>
</organism>
<sequence length="196" mass="22009">MQPVLKERKNGKLIVWNLVTLDGYFEGAKKWDLDFHNSAWGPELDELSREFGQKTEALVFGRVTYEGMAAYWSTTEEEGEVKTYMNALPKIVASRTMDRAEWNNSRVVSDIAGELRRMKQEAAKDLYIFGSAELVDSLLPENLIDEIMLCVVPLRLGKGTPFFKSAENAMSMALLEARPLSTGSVILRYAPQPVAA</sequence>
<protein>
    <submittedName>
        <fullName evidence="2">Dihydrofolate reductase</fullName>
    </submittedName>
</protein>
<name>A0AAW4FGN5_9HYPH</name>
<dbReference type="SUPFAM" id="SSF53597">
    <property type="entry name" value="Dihydrofolate reductase-like"/>
    <property type="match status" value="1"/>
</dbReference>
<dbReference type="PANTHER" id="PTHR38011:SF11">
    <property type="entry name" value="2,5-DIAMINO-6-RIBOSYLAMINO-4(3H)-PYRIMIDINONE 5'-PHOSPHATE REDUCTASE"/>
    <property type="match status" value="1"/>
</dbReference>
<accession>A0AAW4FGN5</accession>
<dbReference type="GO" id="GO:0009231">
    <property type="term" value="P:riboflavin biosynthetic process"/>
    <property type="evidence" value="ECO:0007669"/>
    <property type="project" value="InterPro"/>
</dbReference>
<dbReference type="Gene3D" id="3.40.430.10">
    <property type="entry name" value="Dihydrofolate Reductase, subunit A"/>
    <property type="match status" value="1"/>
</dbReference>
<proteinExistence type="predicted"/>
<dbReference type="Pfam" id="PF01872">
    <property type="entry name" value="RibD_C"/>
    <property type="match status" value="1"/>
</dbReference>
<dbReference type="AlphaFoldDB" id="A0AAW4FGN5"/>
<evidence type="ECO:0000313" key="2">
    <source>
        <dbReference type="EMBL" id="MBM3090206.1"/>
    </source>
</evidence>
<dbReference type="InterPro" id="IPR024072">
    <property type="entry name" value="DHFR-like_dom_sf"/>
</dbReference>
<reference evidence="2 3" key="1">
    <citation type="submission" date="2020-01" db="EMBL/GenBank/DDBJ databases">
        <title>Draft genome assembly of Ensifer adhaerens T173.</title>
        <authorList>
            <person name="Craig J.E."/>
            <person name="Stinchcombe J.R."/>
        </authorList>
    </citation>
    <scope>NUCLEOTIDE SEQUENCE [LARGE SCALE GENOMIC DNA]</scope>
    <source>
        <strain evidence="2 3">T173</strain>
    </source>
</reference>
<dbReference type="PANTHER" id="PTHR38011">
    <property type="entry name" value="DIHYDROFOLATE REDUCTASE FAMILY PROTEIN (AFU_ORTHOLOGUE AFUA_8G06820)"/>
    <property type="match status" value="1"/>
</dbReference>
<dbReference type="InterPro" id="IPR050765">
    <property type="entry name" value="Riboflavin_Biosynth_HTPR"/>
</dbReference>
<dbReference type="EMBL" id="WXFA01000002">
    <property type="protein sequence ID" value="MBM3090206.1"/>
    <property type="molecule type" value="Genomic_DNA"/>
</dbReference>
<evidence type="ECO:0000259" key="1">
    <source>
        <dbReference type="Pfam" id="PF01872"/>
    </source>
</evidence>